<dbReference type="Proteomes" id="UP000800093">
    <property type="component" value="Unassembled WGS sequence"/>
</dbReference>
<keyword evidence="3" id="KW-1185">Reference proteome</keyword>
<dbReference type="EMBL" id="ML986639">
    <property type="protein sequence ID" value="KAF2262558.1"/>
    <property type="molecule type" value="Genomic_DNA"/>
</dbReference>
<comment type="caution">
    <text evidence="2">The sequence shown here is derived from an EMBL/GenBank/DDBJ whole genome shotgun (WGS) entry which is preliminary data.</text>
</comment>
<reference evidence="3" key="1">
    <citation type="journal article" date="2020" name="Stud. Mycol.">
        <title>101 Dothideomycetes genomes: A test case for predicting lifestyles and emergence of pathogens.</title>
        <authorList>
            <person name="Haridas S."/>
            <person name="Albert R."/>
            <person name="Binder M."/>
            <person name="Bloem J."/>
            <person name="LaButti K."/>
            <person name="Salamov A."/>
            <person name="Andreopoulos B."/>
            <person name="Baker S."/>
            <person name="Barry K."/>
            <person name="Bills G."/>
            <person name="Bluhm B."/>
            <person name="Cannon C."/>
            <person name="Castanera R."/>
            <person name="Culley D."/>
            <person name="Daum C."/>
            <person name="Ezra D."/>
            <person name="Gonzalez J."/>
            <person name="Henrissat B."/>
            <person name="Kuo A."/>
            <person name="Liang C."/>
            <person name="Lipzen A."/>
            <person name="Lutzoni F."/>
            <person name="Magnuson J."/>
            <person name="Mondo S."/>
            <person name="Nolan M."/>
            <person name="Ohm R."/>
            <person name="Pangilinan J."/>
            <person name="Park H.-J."/>
            <person name="Ramirez L."/>
            <person name="Alfaro M."/>
            <person name="Sun H."/>
            <person name="Tritt A."/>
            <person name="Yoshinaga Y."/>
            <person name="Zwiers L.-H."/>
            <person name="Turgeon B."/>
            <person name="Goodwin S."/>
            <person name="Spatafora J."/>
            <person name="Crous P."/>
            <person name="Grigoriev I."/>
        </authorList>
    </citation>
    <scope>NUCLEOTIDE SEQUENCE [LARGE SCALE GENOMIC DNA]</scope>
    <source>
        <strain evidence="3">CBS 304.66</strain>
    </source>
</reference>
<evidence type="ECO:0000313" key="2">
    <source>
        <dbReference type="EMBL" id="KAF2262558.1"/>
    </source>
</evidence>
<evidence type="ECO:0000313" key="3">
    <source>
        <dbReference type="Proteomes" id="UP000800093"/>
    </source>
</evidence>
<feature type="compositionally biased region" description="Basic and acidic residues" evidence="1">
    <location>
        <begin position="1"/>
        <end position="33"/>
    </location>
</feature>
<organism evidence="2 3">
    <name type="scientific">Lojkania enalia</name>
    <dbReference type="NCBI Taxonomy" id="147567"/>
    <lineage>
        <taxon>Eukaryota</taxon>
        <taxon>Fungi</taxon>
        <taxon>Dikarya</taxon>
        <taxon>Ascomycota</taxon>
        <taxon>Pezizomycotina</taxon>
        <taxon>Dothideomycetes</taxon>
        <taxon>Pleosporomycetidae</taxon>
        <taxon>Pleosporales</taxon>
        <taxon>Pleosporales incertae sedis</taxon>
        <taxon>Lojkania</taxon>
    </lineage>
</organism>
<protein>
    <submittedName>
        <fullName evidence="2">Uncharacterized protein</fullName>
    </submittedName>
</protein>
<accession>A0A9P4N2G6</accession>
<dbReference type="AlphaFoldDB" id="A0A9P4N2G6"/>
<name>A0A9P4N2G6_9PLEO</name>
<evidence type="ECO:0000256" key="1">
    <source>
        <dbReference type="SAM" id="MobiDB-lite"/>
    </source>
</evidence>
<feature type="region of interest" description="Disordered" evidence="1">
    <location>
        <begin position="1"/>
        <end position="59"/>
    </location>
</feature>
<sequence>MGSARPEFKIDPRPSNLEKRVSSAKGDQSERLATHRPLALSSTSVGGGRVSYRGTGVSTPESCRRLQVSKLAGLYAIAHRALIGHKGDDYAEMQHTPMISNWRIGTSEKEKIGEREPSDAPLDAPLLFRNIYVNLRQKHALEPFQRLHLPLQPYYRAQWVAGSSGWQGD</sequence>
<proteinExistence type="predicted"/>
<gene>
    <name evidence="2" type="ORF">CC78DRAFT_582501</name>
</gene>